<dbReference type="InterPro" id="IPR051552">
    <property type="entry name" value="HptR"/>
</dbReference>
<organism evidence="11 12">
    <name type="scientific">Paenibacillus lignilyticus</name>
    <dbReference type="NCBI Taxonomy" id="1172615"/>
    <lineage>
        <taxon>Bacteria</taxon>
        <taxon>Bacillati</taxon>
        <taxon>Bacillota</taxon>
        <taxon>Bacilli</taxon>
        <taxon>Bacillales</taxon>
        <taxon>Paenibacillaceae</taxon>
        <taxon>Paenibacillus</taxon>
    </lineage>
</organism>
<keyword evidence="2" id="KW-0963">Cytoplasm</keyword>
<dbReference type="InterPro" id="IPR001789">
    <property type="entry name" value="Sig_transdc_resp-reg_receiver"/>
</dbReference>
<evidence type="ECO:0000259" key="10">
    <source>
        <dbReference type="PROSITE" id="PS50110"/>
    </source>
</evidence>
<dbReference type="PRINTS" id="PR00032">
    <property type="entry name" value="HTHARAC"/>
</dbReference>
<sequence>MYKLLIVDDEPTVRTGLRTYFNWSSYGIEVIGEADDGDVALAFVEKELPDLILSDVRMPNMDGITMAQQISARYPDVQIIFVSGHDDAEYLKSAMKVSAVDYIFKPVNLQELTEVIKKVILDLDAKRYEQRRKEEMRIKLQEGMPLLREKFLLALIGNVTPKHNLQERLVFLGLDLPVDASYWVMAISVDDLGEVTAMRSEVDRQLLWYAVLNICRELIDVHMCGYVFEHRSGEFVAILRAESEDGGSQDAANALLMLAGDIRENLERWLKIGVTIGIGDRADSLAELAHGYKQAREAVDHKWYLGKNRIITMNSLENPESEGGGGIGKFDSEHQEQLASALKAADPDKVRETLDLLFADLNRNRPDGLKYGRNVCLQIALVVGQLLMELNVQSTELESAESALWEALFEQETIGEMRQLIEIHLLSACDRIREKRIGKVANLAERVRTIIEQKYADGNLTVDAIGKEVYLTSTYVSLLFKQETGQTINEYLTQVRVERAKEMLRDHRYKFYDICYAIGYTDPSYFTKLFKKATGVTPSVYRESYV</sequence>
<keyword evidence="3 8" id="KW-0597">Phosphoprotein</keyword>
<feature type="domain" description="Response regulatory" evidence="10">
    <location>
        <begin position="3"/>
        <end position="120"/>
    </location>
</feature>
<proteinExistence type="predicted"/>
<dbReference type="Pfam" id="PF00072">
    <property type="entry name" value="Response_reg"/>
    <property type="match status" value="1"/>
</dbReference>
<comment type="caution">
    <text evidence="11">The sequence shown here is derived from an EMBL/GenBank/DDBJ whole genome shotgun (WGS) entry which is preliminary data.</text>
</comment>
<dbReference type="InterPro" id="IPR009057">
    <property type="entry name" value="Homeodomain-like_sf"/>
</dbReference>
<dbReference type="SMART" id="SM00342">
    <property type="entry name" value="HTH_ARAC"/>
    <property type="match status" value="1"/>
</dbReference>
<dbReference type="InterPro" id="IPR011006">
    <property type="entry name" value="CheY-like_superfamily"/>
</dbReference>
<dbReference type="SUPFAM" id="SSF46689">
    <property type="entry name" value="Homeodomain-like"/>
    <property type="match status" value="1"/>
</dbReference>
<dbReference type="SUPFAM" id="SSF52172">
    <property type="entry name" value="CheY-like"/>
    <property type="match status" value="1"/>
</dbReference>
<evidence type="ECO:0000256" key="7">
    <source>
        <dbReference type="ARBA" id="ARBA00023163"/>
    </source>
</evidence>
<dbReference type="InterPro" id="IPR020449">
    <property type="entry name" value="Tscrpt_reg_AraC-type_HTH"/>
</dbReference>
<accession>A0ABS5CLC9</accession>
<evidence type="ECO:0000256" key="2">
    <source>
        <dbReference type="ARBA" id="ARBA00022490"/>
    </source>
</evidence>
<feature type="domain" description="HTH araC/xylS-type" evidence="9">
    <location>
        <begin position="445"/>
        <end position="544"/>
    </location>
</feature>
<dbReference type="PANTHER" id="PTHR42713">
    <property type="entry name" value="HISTIDINE KINASE-RELATED"/>
    <property type="match status" value="1"/>
</dbReference>
<keyword evidence="4" id="KW-0902">Two-component regulatory system</keyword>
<dbReference type="PROSITE" id="PS50110">
    <property type="entry name" value="RESPONSE_REGULATORY"/>
    <property type="match status" value="1"/>
</dbReference>
<dbReference type="InterPro" id="IPR041522">
    <property type="entry name" value="CdaR_GGDEF"/>
</dbReference>
<dbReference type="Gene3D" id="1.10.10.60">
    <property type="entry name" value="Homeodomain-like"/>
    <property type="match status" value="2"/>
</dbReference>
<dbReference type="Gene3D" id="3.40.50.2300">
    <property type="match status" value="1"/>
</dbReference>
<dbReference type="Pfam" id="PF17853">
    <property type="entry name" value="GGDEF_2"/>
    <property type="match status" value="1"/>
</dbReference>
<keyword evidence="6" id="KW-0238">DNA-binding</keyword>
<dbReference type="Proteomes" id="UP000673394">
    <property type="component" value="Unassembled WGS sequence"/>
</dbReference>
<dbReference type="PROSITE" id="PS00041">
    <property type="entry name" value="HTH_ARAC_FAMILY_1"/>
    <property type="match status" value="1"/>
</dbReference>
<feature type="modified residue" description="4-aspartylphosphate" evidence="8">
    <location>
        <position position="55"/>
    </location>
</feature>
<evidence type="ECO:0000256" key="4">
    <source>
        <dbReference type="ARBA" id="ARBA00023012"/>
    </source>
</evidence>
<gene>
    <name evidence="11" type="ORF">I8J30_28725</name>
</gene>
<dbReference type="RefSeq" id="WP_210663925.1">
    <property type="nucleotide sequence ID" value="NZ_JAGKSP010000021.1"/>
</dbReference>
<evidence type="ECO:0000313" key="12">
    <source>
        <dbReference type="Proteomes" id="UP000673394"/>
    </source>
</evidence>
<comment type="subcellular location">
    <subcellularLocation>
        <location evidence="1">Cytoplasm</location>
    </subcellularLocation>
</comment>
<dbReference type="Pfam" id="PF12833">
    <property type="entry name" value="HTH_18"/>
    <property type="match status" value="1"/>
</dbReference>
<dbReference type="InterPro" id="IPR018060">
    <property type="entry name" value="HTH_AraC"/>
</dbReference>
<keyword evidence="12" id="KW-1185">Reference proteome</keyword>
<reference evidence="11 12" key="1">
    <citation type="submission" date="2021-04" db="EMBL/GenBank/DDBJ databases">
        <title>Paenibacillus sp. DLE-14 whole genome sequence.</title>
        <authorList>
            <person name="Ham Y.J."/>
        </authorList>
    </citation>
    <scope>NUCLEOTIDE SEQUENCE [LARGE SCALE GENOMIC DNA]</scope>
    <source>
        <strain evidence="11 12">DLE-14</strain>
    </source>
</reference>
<evidence type="ECO:0000256" key="1">
    <source>
        <dbReference type="ARBA" id="ARBA00004496"/>
    </source>
</evidence>
<evidence type="ECO:0000256" key="6">
    <source>
        <dbReference type="ARBA" id="ARBA00023125"/>
    </source>
</evidence>
<keyword evidence="7" id="KW-0804">Transcription</keyword>
<evidence type="ECO:0000256" key="8">
    <source>
        <dbReference type="PROSITE-ProRule" id="PRU00169"/>
    </source>
</evidence>
<dbReference type="PROSITE" id="PS01124">
    <property type="entry name" value="HTH_ARAC_FAMILY_2"/>
    <property type="match status" value="1"/>
</dbReference>
<evidence type="ECO:0000259" key="9">
    <source>
        <dbReference type="PROSITE" id="PS01124"/>
    </source>
</evidence>
<dbReference type="PANTHER" id="PTHR42713:SF3">
    <property type="entry name" value="TRANSCRIPTIONAL REGULATORY PROTEIN HPTR"/>
    <property type="match status" value="1"/>
</dbReference>
<evidence type="ECO:0000256" key="5">
    <source>
        <dbReference type="ARBA" id="ARBA00023015"/>
    </source>
</evidence>
<protein>
    <submittedName>
        <fullName evidence="11">Response regulator</fullName>
    </submittedName>
</protein>
<dbReference type="SMART" id="SM00448">
    <property type="entry name" value="REC"/>
    <property type="match status" value="1"/>
</dbReference>
<dbReference type="InterPro" id="IPR018062">
    <property type="entry name" value="HTH_AraC-typ_CS"/>
</dbReference>
<dbReference type="EMBL" id="JAGKSP010000021">
    <property type="protein sequence ID" value="MBP3966675.1"/>
    <property type="molecule type" value="Genomic_DNA"/>
</dbReference>
<dbReference type="CDD" id="cd17536">
    <property type="entry name" value="REC_YesN-like"/>
    <property type="match status" value="1"/>
</dbReference>
<name>A0ABS5CLC9_9BACL</name>
<evidence type="ECO:0000313" key="11">
    <source>
        <dbReference type="EMBL" id="MBP3966675.1"/>
    </source>
</evidence>
<evidence type="ECO:0000256" key="3">
    <source>
        <dbReference type="ARBA" id="ARBA00022553"/>
    </source>
</evidence>
<keyword evidence="5" id="KW-0805">Transcription regulation</keyword>